<dbReference type="PROSITE" id="PS00211">
    <property type="entry name" value="ABC_TRANSPORTER_1"/>
    <property type="match status" value="1"/>
</dbReference>
<dbReference type="InterPro" id="IPR003439">
    <property type="entry name" value="ABC_transporter-like_ATP-bd"/>
</dbReference>
<feature type="transmembrane region" description="Helical" evidence="9">
    <location>
        <begin position="406"/>
        <end position="426"/>
    </location>
</feature>
<dbReference type="FunFam" id="1.20.1560.10:FF:000066">
    <property type="entry name" value="ABC multidrug transporter (Eurofung)"/>
    <property type="match status" value="1"/>
</dbReference>
<dbReference type="InterPro" id="IPR056227">
    <property type="entry name" value="TMD0_ABC"/>
</dbReference>
<dbReference type="CDD" id="cd18580">
    <property type="entry name" value="ABC_6TM_ABCC_D2"/>
    <property type="match status" value="1"/>
</dbReference>
<dbReference type="PROSITE" id="PS50929">
    <property type="entry name" value="ABC_TM1F"/>
    <property type="match status" value="2"/>
</dbReference>
<dbReference type="InterPro" id="IPR017871">
    <property type="entry name" value="ABC_transporter-like_CS"/>
</dbReference>
<dbReference type="SUPFAM" id="SSF52540">
    <property type="entry name" value="P-loop containing nucleoside triphosphate hydrolases"/>
    <property type="match status" value="2"/>
</dbReference>
<dbReference type="Pfam" id="PF00005">
    <property type="entry name" value="ABC_tran"/>
    <property type="match status" value="2"/>
</dbReference>
<evidence type="ECO:0000256" key="8">
    <source>
        <dbReference type="SAM" id="MobiDB-lite"/>
    </source>
</evidence>
<feature type="transmembrane region" description="Helical" evidence="9">
    <location>
        <begin position="256"/>
        <end position="272"/>
    </location>
</feature>
<dbReference type="InterPro" id="IPR050173">
    <property type="entry name" value="ABC_transporter_C-like"/>
</dbReference>
<accession>A0A6A6UM25</accession>
<evidence type="ECO:0000256" key="5">
    <source>
        <dbReference type="ARBA" id="ARBA00022840"/>
    </source>
</evidence>
<evidence type="ECO:0000256" key="7">
    <source>
        <dbReference type="ARBA" id="ARBA00023136"/>
    </source>
</evidence>
<dbReference type="PANTHER" id="PTHR24223">
    <property type="entry name" value="ATP-BINDING CASSETTE SUB-FAMILY C"/>
    <property type="match status" value="1"/>
</dbReference>
<dbReference type="GO" id="GO:0140359">
    <property type="term" value="F:ABC-type transporter activity"/>
    <property type="evidence" value="ECO:0007669"/>
    <property type="project" value="InterPro"/>
</dbReference>
<keyword evidence="13" id="KW-1185">Reference proteome</keyword>
<feature type="transmembrane region" description="Helical" evidence="9">
    <location>
        <begin position="1014"/>
        <end position="1047"/>
    </location>
</feature>
<evidence type="ECO:0000256" key="9">
    <source>
        <dbReference type="SAM" id="Phobius"/>
    </source>
</evidence>
<comment type="subcellular location">
    <subcellularLocation>
        <location evidence="1">Membrane</location>
        <topology evidence="1">Multi-pass membrane protein</topology>
    </subcellularLocation>
</comment>
<keyword evidence="4" id="KW-0547">Nucleotide-binding</keyword>
<evidence type="ECO:0000256" key="4">
    <source>
        <dbReference type="ARBA" id="ARBA00022741"/>
    </source>
</evidence>
<feature type="transmembrane region" description="Helical" evidence="9">
    <location>
        <begin position="100"/>
        <end position="120"/>
    </location>
</feature>
<feature type="transmembrane region" description="Helical" evidence="9">
    <location>
        <begin position="529"/>
        <end position="550"/>
    </location>
</feature>
<dbReference type="InterPro" id="IPR036640">
    <property type="entry name" value="ABC1_TM_sf"/>
</dbReference>
<feature type="domain" description="ABC transporter" evidence="10">
    <location>
        <begin position="1209"/>
        <end position="1458"/>
    </location>
</feature>
<organism evidence="12 13">
    <name type="scientific">Microthyrium microscopicum</name>
    <dbReference type="NCBI Taxonomy" id="703497"/>
    <lineage>
        <taxon>Eukaryota</taxon>
        <taxon>Fungi</taxon>
        <taxon>Dikarya</taxon>
        <taxon>Ascomycota</taxon>
        <taxon>Pezizomycotina</taxon>
        <taxon>Dothideomycetes</taxon>
        <taxon>Dothideomycetes incertae sedis</taxon>
        <taxon>Microthyriales</taxon>
        <taxon>Microthyriaceae</taxon>
        <taxon>Microthyrium</taxon>
    </lineage>
</organism>
<dbReference type="Pfam" id="PF24357">
    <property type="entry name" value="TMD0_ABC"/>
    <property type="match status" value="1"/>
</dbReference>
<evidence type="ECO:0000256" key="2">
    <source>
        <dbReference type="ARBA" id="ARBA00022448"/>
    </source>
</evidence>
<feature type="transmembrane region" description="Helical" evidence="9">
    <location>
        <begin position="66"/>
        <end position="88"/>
    </location>
</feature>
<dbReference type="InterPro" id="IPR003593">
    <property type="entry name" value="AAA+_ATPase"/>
</dbReference>
<feature type="region of interest" description="Disordered" evidence="8">
    <location>
        <begin position="844"/>
        <end position="864"/>
    </location>
</feature>
<keyword evidence="5" id="KW-0067">ATP-binding</keyword>
<feature type="domain" description="ABC transporter" evidence="10">
    <location>
        <begin position="607"/>
        <end position="836"/>
    </location>
</feature>
<feature type="transmembrane region" description="Helical" evidence="9">
    <location>
        <begin position="159"/>
        <end position="176"/>
    </location>
</feature>
<feature type="transmembrane region" description="Helical" evidence="9">
    <location>
        <begin position="1107"/>
        <end position="1135"/>
    </location>
</feature>
<dbReference type="InterPro" id="IPR044726">
    <property type="entry name" value="ABCC_6TM_D2"/>
</dbReference>
<dbReference type="GO" id="GO:0016887">
    <property type="term" value="F:ATP hydrolysis activity"/>
    <property type="evidence" value="ECO:0007669"/>
    <property type="project" value="InterPro"/>
</dbReference>
<proteinExistence type="predicted"/>
<dbReference type="InterPro" id="IPR027417">
    <property type="entry name" value="P-loop_NTPase"/>
</dbReference>
<feature type="transmembrane region" description="Helical" evidence="9">
    <location>
        <begin position="310"/>
        <end position="332"/>
    </location>
</feature>
<dbReference type="Gene3D" id="1.20.1560.10">
    <property type="entry name" value="ABC transporter type 1, transmembrane domain"/>
    <property type="match status" value="2"/>
</dbReference>
<feature type="domain" description="ABC transmembrane type-1" evidence="11">
    <location>
        <begin position="883"/>
        <end position="1171"/>
    </location>
</feature>
<keyword evidence="2" id="KW-0813">Transport</keyword>
<dbReference type="PROSITE" id="PS50893">
    <property type="entry name" value="ABC_TRANSPORTER_2"/>
    <property type="match status" value="2"/>
</dbReference>
<dbReference type="GO" id="GO:0016020">
    <property type="term" value="C:membrane"/>
    <property type="evidence" value="ECO:0007669"/>
    <property type="project" value="UniProtKB-SubCell"/>
</dbReference>
<dbReference type="SMART" id="SM00382">
    <property type="entry name" value="AAA"/>
    <property type="match status" value="2"/>
</dbReference>
<dbReference type="CDD" id="cd03250">
    <property type="entry name" value="ABCC_MRP_domain1"/>
    <property type="match status" value="1"/>
</dbReference>
<evidence type="ECO:0000313" key="12">
    <source>
        <dbReference type="EMBL" id="KAF2673292.1"/>
    </source>
</evidence>
<gene>
    <name evidence="12" type="ORF">BT63DRAFT_451328</name>
</gene>
<dbReference type="InterPro" id="IPR011527">
    <property type="entry name" value="ABC1_TM_dom"/>
</dbReference>
<reference evidence="12" key="1">
    <citation type="journal article" date="2020" name="Stud. Mycol.">
        <title>101 Dothideomycetes genomes: a test case for predicting lifestyles and emergence of pathogens.</title>
        <authorList>
            <person name="Haridas S."/>
            <person name="Albert R."/>
            <person name="Binder M."/>
            <person name="Bloem J."/>
            <person name="Labutti K."/>
            <person name="Salamov A."/>
            <person name="Andreopoulos B."/>
            <person name="Baker S."/>
            <person name="Barry K."/>
            <person name="Bills G."/>
            <person name="Bluhm B."/>
            <person name="Cannon C."/>
            <person name="Castanera R."/>
            <person name="Culley D."/>
            <person name="Daum C."/>
            <person name="Ezra D."/>
            <person name="Gonzalez J."/>
            <person name="Henrissat B."/>
            <person name="Kuo A."/>
            <person name="Liang C."/>
            <person name="Lipzen A."/>
            <person name="Lutzoni F."/>
            <person name="Magnuson J."/>
            <person name="Mondo S."/>
            <person name="Nolan M."/>
            <person name="Ohm R."/>
            <person name="Pangilinan J."/>
            <person name="Park H.-J."/>
            <person name="Ramirez L."/>
            <person name="Alfaro M."/>
            <person name="Sun H."/>
            <person name="Tritt A."/>
            <person name="Yoshinaga Y."/>
            <person name="Zwiers L.-H."/>
            <person name="Turgeon B."/>
            <person name="Goodwin S."/>
            <person name="Spatafora J."/>
            <person name="Crous P."/>
            <person name="Grigoriev I."/>
        </authorList>
    </citation>
    <scope>NUCLEOTIDE SEQUENCE</scope>
    <source>
        <strain evidence="12">CBS 115976</strain>
    </source>
</reference>
<feature type="domain" description="ABC transmembrane type-1" evidence="11">
    <location>
        <begin position="281"/>
        <end position="545"/>
    </location>
</feature>
<dbReference type="GO" id="GO:0005524">
    <property type="term" value="F:ATP binding"/>
    <property type="evidence" value="ECO:0007669"/>
    <property type="project" value="UniProtKB-KW"/>
</dbReference>
<feature type="transmembrane region" description="Helical" evidence="9">
    <location>
        <begin position="379"/>
        <end position="400"/>
    </location>
</feature>
<dbReference type="InterPro" id="IPR044746">
    <property type="entry name" value="ABCC_6TM_D1"/>
</dbReference>
<dbReference type="Proteomes" id="UP000799302">
    <property type="component" value="Unassembled WGS sequence"/>
</dbReference>
<keyword evidence="7 9" id="KW-0472">Membrane</keyword>
<dbReference type="Pfam" id="PF00664">
    <property type="entry name" value="ABC_membrane"/>
    <property type="match status" value="1"/>
</dbReference>
<feature type="transmembrane region" description="Helical" evidence="9">
    <location>
        <begin position="930"/>
        <end position="958"/>
    </location>
</feature>
<evidence type="ECO:0000313" key="13">
    <source>
        <dbReference type="Proteomes" id="UP000799302"/>
    </source>
</evidence>
<dbReference type="PANTHER" id="PTHR24223:SF345">
    <property type="entry name" value="ABC MULTIDRUG TRANSPORTER (EUROFUNG)"/>
    <property type="match status" value="1"/>
</dbReference>
<evidence type="ECO:0000259" key="10">
    <source>
        <dbReference type="PROSITE" id="PS50893"/>
    </source>
</evidence>
<evidence type="ECO:0000256" key="6">
    <source>
        <dbReference type="ARBA" id="ARBA00022989"/>
    </source>
</evidence>
<name>A0A6A6UM25_9PEZI</name>
<evidence type="ECO:0000259" key="11">
    <source>
        <dbReference type="PROSITE" id="PS50929"/>
    </source>
</evidence>
<feature type="transmembrane region" description="Helical" evidence="9">
    <location>
        <begin position="483"/>
        <end position="509"/>
    </location>
</feature>
<feature type="transmembrane region" description="Helical" evidence="9">
    <location>
        <begin position="34"/>
        <end position="54"/>
    </location>
</feature>
<keyword evidence="3 9" id="KW-0812">Transmembrane</keyword>
<dbReference type="FunFam" id="1.20.1560.10:FF:000055">
    <property type="entry name" value="ABC multidrug transporter (Eurofung)"/>
    <property type="match status" value="1"/>
</dbReference>
<dbReference type="Gene3D" id="3.40.50.300">
    <property type="entry name" value="P-loop containing nucleotide triphosphate hydrolases"/>
    <property type="match status" value="2"/>
</dbReference>
<protein>
    <submittedName>
        <fullName evidence="12">ABC transporter</fullName>
    </submittedName>
</protein>
<dbReference type="SUPFAM" id="SSF90123">
    <property type="entry name" value="ABC transporter transmembrane region"/>
    <property type="match status" value="2"/>
</dbReference>
<feature type="transmembrane region" description="Helical" evidence="9">
    <location>
        <begin position="879"/>
        <end position="903"/>
    </location>
</feature>
<feature type="transmembrane region" description="Helical" evidence="9">
    <location>
        <begin position="1141"/>
        <end position="1164"/>
    </location>
</feature>
<dbReference type="OrthoDB" id="6500128at2759"/>
<dbReference type="CDD" id="cd18579">
    <property type="entry name" value="ABC_6TM_ABCC_D1"/>
    <property type="match status" value="1"/>
</dbReference>
<sequence length="1458" mass="161057">MNRQLDSCFSDNSFGPTVQGCRGDFDFTLRFEHVFFSIVPAICFWGVASFRIGLLARNSERILGGAFQILKITIISIYTAIQLALLILTSQAPIFAHNSAVVSAAFAFVSGFFIAILSYFEHSKSLRTSLLLSSYLLLTILFEAAQSRTLLIISTSWPIGRLYAAAVGVKVSILLLECRSKLRWEISPPKERSLETSMNLFSLLSYAWLKRLFVLGNRKLLDVDDLLLLDDTMTPDKLDFEFWDEWIKPSRRGRKARLALALLKALGWRFWLPTIPRLTRVAFDFCQPLLINQVQSFLLSSNPPARNGKALIGAAVLIYSGQTISITVGRYYGARNVAMLRGYLVSGIFRKTTILKLGSDEHKSSLTLMSTDVERCRMGFFMVLDSWTNVIEFALAAWLLQRQLGIAFLVPIGVVLLCFIGTLVIGRLTPKYNRNWVTATQRRVGSTANVIANMKSLKISGLSLQLKDVIHKMRQKEIRAGNIFRWTIVISVVFGFGPAIVSPVLTFAATNRDVDSTRAFTSLSYLSLMLQPLSQLFQVIPMLLATLTCLDRIAAYLEAEPWTEYRRFESRSSISSEEQHGEKPDCLEKTNGYDPAIHESHNSQAAFSIRNGSFAWNDAKRAFHDINLTIPAAQLTMVVGPVGSGKSTLCKTLLGEIPIAQGEVVCNLKRNSIGFCDQIPFLPNASIKDVILGCTEFDADWYNKVLSSTDLLSDIKTFENGDLTKIGPSGSTLSGGQKHRIAIARAIYARPEALVFDDIFSGLDGPTEQIIFQRVFSRGGLLQKLGSTVILCTHAVKHLPYADHIIALGSDGTILEQGSFSDLSSNNGYVQSLQVQSGVSSDAQAFDESERSPEPLTATAESKQHLDDRRRQLGDVTVYKIYLSTIGPIMILTWIIAVLAFGATDNFSTVWLEFWSTYTTNHPGDRSKQAYYLGIYALIKGISLVAVCLGVALVELVMVAKSGETFHIKAIQTVIAAPLSLFTSTPPGVILNRFSQDLNIVDSELPMSLNNLAFTGSICIGMAAVVAIASPYLAVSYPILLGLLYLLQKYYLRTSRQLRYLDLETKSPLFTHYLETLAGLPTLRAFGWMPSLLSINQQLMDGSQRSIFSLAIVQEALVATLYWANAILAVLVVTLATQLRVSAGFTGVALVSLMQFGLMLAAIIRSWTMLEISIGAVSRLESFTKTIKSEHLDGETQEPPENWPQTGSVEIRNVSAAYTKDFEDCGTKKDEKSDDRLALRDITLSIAPGEKVGIVGRTGSGKSSLILLLLRLIDPLPGSDWTITIDGIALETLNRDRVRSCIIALPQDTFFLPDGHSYQENLDPYNNSTPQDGREALETVGLWPLVEERGGIDTAMNEEHLSQGQKQLFSVARAILRAKTRSKEGATGGVLLLDEVTSSVDGATDVLIQEILRKEFASYSIIAVAHRLETLRDFDRVVVMENGGIKEIRDPKVNNGEF</sequence>
<evidence type="ECO:0000256" key="3">
    <source>
        <dbReference type="ARBA" id="ARBA00022692"/>
    </source>
</evidence>
<feature type="transmembrane region" description="Helical" evidence="9">
    <location>
        <begin position="132"/>
        <end position="153"/>
    </location>
</feature>
<evidence type="ECO:0000256" key="1">
    <source>
        <dbReference type="ARBA" id="ARBA00004141"/>
    </source>
</evidence>
<keyword evidence="6 9" id="KW-1133">Transmembrane helix</keyword>
<dbReference type="EMBL" id="MU004231">
    <property type="protein sequence ID" value="KAF2673292.1"/>
    <property type="molecule type" value="Genomic_DNA"/>
</dbReference>